<keyword evidence="1" id="KW-0732">Signal</keyword>
<reference evidence="3 4" key="1">
    <citation type="submission" date="2014-05" db="EMBL/GenBank/DDBJ databases">
        <title>Genome Announcement of Sphingobium lucknowense F2.</title>
        <authorList>
            <person name="Lal R."/>
            <person name="Negi V."/>
            <person name="Lata P."/>
            <person name="Sangwan N."/>
            <person name="Gupta S.K."/>
            <person name="Rao D.L.N."/>
            <person name="Das S."/>
        </authorList>
    </citation>
    <scope>NUCLEOTIDE SEQUENCE [LARGE SCALE GENOMIC DNA]</scope>
    <source>
        <strain evidence="3 4">F2</strain>
    </source>
</reference>
<dbReference type="Pfam" id="PF18602">
    <property type="entry name" value="Rap1a"/>
    <property type="match status" value="1"/>
</dbReference>
<name>A0A8E0WPU9_9SPHN</name>
<dbReference type="EMBL" id="JANF02000082">
    <property type="protein sequence ID" value="KER35185.1"/>
    <property type="molecule type" value="Genomic_DNA"/>
</dbReference>
<protein>
    <recommendedName>
        <fullName evidence="2">Rap1a immunity protein domain-containing protein</fullName>
    </recommendedName>
</protein>
<evidence type="ECO:0000259" key="2">
    <source>
        <dbReference type="Pfam" id="PF18602"/>
    </source>
</evidence>
<gene>
    <name evidence="3" type="ORF">AL00_17670</name>
</gene>
<evidence type="ECO:0000313" key="4">
    <source>
        <dbReference type="Proteomes" id="UP000028135"/>
    </source>
</evidence>
<organism evidence="3 4">
    <name type="scientific">Sphingobium indicum F2</name>
    <dbReference type="NCBI Taxonomy" id="1450518"/>
    <lineage>
        <taxon>Bacteria</taxon>
        <taxon>Pseudomonadati</taxon>
        <taxon>Pseudomonadota</taxon>
        <taxon>Alphaproteobacteria</taxon>
        <taxon>Sphingomonadales</taxon>
        <taxon>Sphingomonadaceae</taxon>
        <taxon>Sphingobium</taxon>
    </lineage>
</organism>
<evidence type="ECO:0000256" key="1">
    <source>
        <dbReference type="SAM" id="SignalP"/>
    </source>
</evidence>
<evidence type="ECO:0000313" key="3">
    <source>
        <dbReference type="EMBL" id="KER35185.1"/>
    </source>
</evidence>
<dbReference type="GeneID" id="29272525"/>
<dbReference type="RefSeq" id="WP_013039356.1">
    <property type="nucleotide sequence ID" value="NZ_JANF02000082.1"/>
</dbReference>
<comment type="caution">
    <text evidence="3">The sequence shown here is derived from an EMBL/GenBank/DDBJ whole genome shotgun (WGS) entry which is preliminary data.</text>
</comment>
<dbReference type="InterPro" id="IPR041238">
    <property type="entry name" value="Rap1a"/>
</dbReference>
<sequence length="110" mass="11990">MMKRLLALASAMSLAAVSNQAQAQWLTGNQLYEWCSSTSVTEGGACMAYVIGALDGNLSINTANGVTRGQIKDVVRKYLADHPERRQMMAATLVYMAVYSAWPQLNKMGK</sequence>
<proteinExistence type="predicted"/>
<accession>A0A8E0WPU9</accession>
<dbReference type="Proteomes" id="UP000028135">
    <property type="component" value="Unassembled WGS sequence"/>
</dbReference>
<feature type="signal peptide" evidence="1">
    <location>
        <begin position="1"/>
        <end position="23"/>
    </location>
</feature>
<feature type="domain" description="Rap1a immunity protein" evidence="2">
    <location>
        <begin position="27"/>
        <end position="103"/>
    </location>
</feature>
<feature type="chain" id="PRO_5034029172" description="Rap1a immunity protein domain-containing protein" evidence="1">
    <location>
        <begin position="24"/>
        <end position="110"/>
    </location>
</feature>
<dbReference type="Gene3D" id="1.10.890.40">
    <property type="match status" value="1"/>
</dbReference>
<dbReference type="AlphaFoldDB" id="A0A8E0WPU9"/>